<evidence type="ECO:0000313" key="2">
    <source>
        <dbReference type="EMBL" id="UNM94995.1"/>
    </source>
</evidence>
<keyword evidence="1" id="KW-0732">Signal</keyword>
<dbReference type="Proteomes" id="UP000829542">
    <property type="component" value="Chromosome"/>
</dbReference>
<feature type="signal peptide" evidence="1">
    <location>
        <begin position="1"/>
        <end position="21"/>
    </location>
</feature>
<dbReference type="PROSITE" id="PS51257">
    <property type="entry name" value="PROKAR_LIPOPROTEIN"/>
    <property type="match status" value="1"/>
</dbReference>
<dbReference type="EMBL" id="CP093379">
    <property type="protein sequence ID" value="UNM94995.1"/>
    <property type="molecule type" value="Genomic_DNA"/>
</dbReference>
<protein>
    <recommendedName>
        <fullName evidence="4">Lipoprotein</fullName>
    </recommendedName>
</protein>
<dbReference type="RefSeq" id="WP_242146806.1">
    <property type="nucleotide sequence ID" value="NZ_CP093379.1"/>
</dbReference>
<keyword evidence="3" id="KW-1185">Reference proteome</keyword>
<evidence type="ECO:0000256" key="1">
    <source>
        <dbReference type="SAM" id="SignalP"/>
    </source>
</evidence>
<gene>
    <name evidence="2" type="ORF">MMG00_07020</name>
</gene>
<reference evidence="2 3" key="1">
    <citation type="submission" date="2022-03" db="EMBL/GenBank/DDBJ databases">
        <title>Ignatzschineria rhizosphaerae HR5S32.</title>
        <authorList>
            <person name="Sun J.Q."/>
            <person name="Feng J.Y."/>
        </authorList>
    </citation>
    <scope>NUCLEOTIDE SEQUENCE [LARGE SCALE GENOMIC DNA]</scope>
    <source>
        <strain evidence="2 3">HR5S32</strain>
    </source>
</reference>
<evidence type="ECO:0000313" key="3">
    <source>
        <dbReference type="Proteomes" id="UP000829542"/>
    </source>
</evidence>
<proteinExistence type="predicted"/>
<evidence type="ECO:0008006" key="4">
    <source>
        <dbReference type="Google" id="ProtNLM"/>
    </source>
</evidence>
<organism evidence="2 3">
    <name type="scientific">Ignatzschineria rhizosphaerae</name>
    <dbReference type="NCBI Taxonomy" id="2923279"/>
    <lineage>
        <taxon>Bacteria</taxon>
        <taxon>Pseudomonadati</taxon>
        <taxon>Pseudomonadota</taxon>
        <taxon>Gammaproteobacteria</taxon>
        <taxon>Cardiobacteriales</taxon>
        <taxon>Ignatzschineriaceae</taxon>
        <taxon>Ignatzschineria</taxon>
    </lineage>
</organism>
<feature type="chain" id="PRO_5046839648" description="Lipoprotein" evidence="1">
    <location>
        <begin position="22"/>
        <end position="136"/>
    </location>
</feature>
<name>A0ABY3X2L5_9GAMM</name>
<accession>A0ABY3X2L5</accession>
<sequence length="136" mass="15496">MKTTMKLSVLVLSLGLLTACAMTPAEKAEEAQRRAQQMLDTQVSLAQQCSPEAAQLMKEMPNANKLSETQKKVFEEKYVKAVNNQAFQACYNMAWKDYREQNAMQAEQMAVWANTDANAWNDGFFFDNPFAWDYGF</sequence>